<evidence type="ECO:0000256" key="2">
    <source>
        <dbReference type="ARBA" id="ARBA00022737"/>
    </source>
</evidence>
<protein>
    <recommendedName>
        <fullName evidence="6">Outer arm dynein light chain 1 protein</fullName>
    </recommendedName>
</protein>
<evidence type="ECO:0000313" key="5">
    <source>
        <dbReference type="Proteomes" id="UP000824890"/>
    </source>
</evidence>
<sequence>KILAFSFGSCLIVYSILLGVKEELGFFLSSRSIVLNTLAASAKPCASRTSAQVWGGLDVVTSLSPLPRVSLASVIWRLRRVSEVLVGYVVYVIEFGTMVRFFCFNSRIPRHRPKESVEGFSERVIREDGSNSKGLSSSSIGESSKLADSTAAIERVWKSEEIKPQETGKHHLKKSQSHGDELYLDGRDATENGTDDGTDRVGSPNSLEQRETLAAGMSSTKRLERSPNVYQKDALGSVSACQGSDQALYGSIFSVGDLRNDDISLYGEQMENSNSQTPYGSPLLVRSNSMPNIADSASGKSSPLKYSSRSSDDLCALGRRQRDNKPVHETDAKAKQNRDYDDDDANGYSSMAKDWIVPATDELNSTKFIKGETSNQPAGYPGKDSKFKRIDDWVNDLQHVNSSAEEADEIDDDEFQREPELTTTAASPSVDVMKSTPGMEAAKKYFSSLSSAATTAQLVSRGLVVIPLLSKFVGLRVLNLSGNAIVKITAGALPRGLHALNLSKNCISVIEGLRELTRLRVLDLRYNKILRLGHGLASCSSLKELYLAGNKISEIEGLHRLLKLAVLDLRFNKFSTTKCLGLLAANYSSLQAISLEGNPAQKNVGDEQLRKYLLGLLPHLVYYNRQGAKDARLGTSTLQLERGLRSELKNNGRKSSHGASSTHKAGSSSAARKASSGVQKRSSKERSSSRLPPVGHKVSPAAYENYCVASGDRLATLRSELSMRRTRSEGNLGPI</sequence>
<name>A0ABQ8BU83_BRANA</name>
<dbReference type="SMART" id="SM00365">
    <property type="entry name" value="LRR_SD22"/>
    <property type="match status" value="3"/>
</dbReference>
<keyword evidence="2" id="KW-0677">Repeat</keyword>
<dbReference type="PROSITE" id="PS51450">
    <property type="entry name" value="LRR"/>
    <property type="match status" value="2"/>
</dbReference>
<evidence type="ECO:0000256" key="3">
    <source>
        <dbReference type="SAM" id="MobiDB-lite"/>
    </source>
</evidence>
<evidence type="ECO:0008006" key="6">
    <source>
        <dbReference type="Google" id="ProtNLM"/>
    </source>
</evidence>
<feature type="region of interest" description="Disordered" evidence="3">
    <location>
        <begin position="271"/>
        <end position="346"/>
    </location>
</feature>
<dbReference type="InterPro" id="IPR032675">
    <property type="entry name" value="LRR_dom_sf"/>
</dbReference>
<dbReference type="PANTHER" id="PTHR15454:SF7">
    <property type="entry name" value="OS07G0106100 PROTEIN"/>
    <property type="match status" value="1"/>
</dbReference>
<keyword evidence="1" id="KW-0433">Leucine-rich repeat</keyword>
<feature type="non-terminal residue" evidence="4">
    <location>
        <position position="1"/>
    </location>
</feature>
<dbReference type="Gene3D" id="3.80.10.10">
    <property type="entry name" value="Ribonuclease Inhibitor"/>
    <property type="match status" value="1"/>
</dbReference>
<dbReference type="InterPro" id="IPR003591">
    <property type="entry name" value="Leu-rich_rpt_typical-subtyp"/>
</dbReference>
<proteinExistence type="predicted"/>
<dbReference type="SMART" id="SM00369">
    <property type="entry name" value="LRR_TYP"/>
    <property type="match status" value="3"/>
</dbReference>
<feature type="region of interest" description="Disordered" evidence="3">
    <location>
        <begin position="164"/>
        <end position="208"/>
    </location>
</feature>
<comment type="caution">
    <text evidence="4">The sequence shown here is derived from an EMBL/GenBank/DDBJ whole genome shotgun (WGS) entry which is preliminary data.</text>
</comment>
<reference evidence="4 5" key="1">
    <citation type="submission" date="2021-05" db="EMBL/GenBank/DDBJ databases">
        <title>Genome Assembly of Synthetic Allotetraploid Brassica napus Reveals Homoeologous Exchanges between Subgenomes.</title>
        <authorList>
            <person name="Davis J.T."/>
        </authorList>
    </citation>
    <scope>NUCLEOTIDE SEQUENCE [LARGE SCALE GENOMIC DNA]</scope>
    <source>
        <strain evidence="5">cv. Da-Ae</strain>
        <tissue evidence="4">Seedling</tissue>
    </source>
</reference>
<feature type="region of interest" description="Disordered" evidence="3">
    <location>
        <begin position="647"/>
        <end position="697"/>
    </location>
</feature>
<dbReference type="InterPro" id="IPR001611">
    <property type="entry name" value="Leu-rich_rpt"/>
</dbReference>
<keyword evidence="5" id="KW-1185">Reference proteome</keyword>
<dbReference type="PANTHER" id="PTHR15454">
    <property type="entry name" value="NISCHARIN RELATED"/>
    <property type="match status" value="1"/>
</dbReference>
<organism evidence="4 5">
    <name type="scientific">Brassica napus</name>
    <name type="common">Rape</name>
    <dbReference type="NCBI Taxonomy" id="3708"/>
    <lineage>
        <taxon>Eukaryota</taxon>
        <taxon>Viridiplantae</taxon>
        <taxon>Streptophyta</taxon>
        <taxon>Embryophyta</taxon>
        <taxon>Tracheophyta</taxon>
        <taxon>Spermatophyta</taxon>
        <taxon>Magnoliopsida</taxon>
        <taxon>eudicotyledons</taxon>
        <taxon>Gunneridae</taxon>
        <taxon>Pentapetalae</taxon>
        <taxon>rosids</taxon>
        <taxon>malvids</taxon>
        <taxon>Brassicales</taxon>
        <taxon>Brassicaceae</taxon>
        <taxon>Brassiceae</taxon>
        <taxon>Brassica</taxon>
    </lineage>
</organism>
<dbReference type="EMBL" id="JAGKQM010000009">
    <property type="protein sequence ID" value="KAH0908338.1"/>
    <property type="molecule type" value="Genomic_DNA"/>
</dbReference>
<feature type="compositionally biased region" description="Basic and acidic residues" evidence="3">
    <location>
        <begin position="320"/>
        <end position="339"/>
    </location>
</feature>
<gene>
    <name evidence="4" type="ORF">HID58_031659</name>
</gene>
<feature type="compositionally biased region" description="Low complexity" evidence="3">
    <location>
        <begin position="664"/>
        <end position="677"/>
    </location>
</feature>
<feature type="compositionally biased region" description="Low complexity" evidence="3">
    <location>
        <begin position="296"/>
        <end position="309"/>
    </location>
</feature>
<feature type="compositionally biased region" description="Basic and acidic residues" evidence="3">
    <location>
        <begin position="177"/>
        <end position="190"/>
    </location>
</feature>
<evidence type="ECO:0000256" key="1">
    <source>
        <dbReference type="ARBA" id="ARBA00022614"/>
    </source>
</evidence>
<dbReference type="Pfam" id="PF13855">
    <property type="entry name" value="LRR_8"/>
    <property type="match status" value="1"/>
</dbReference>
<accession>A0ABQ8BU83</accession>
<dbReference type="SUPFAM" id="SSF52075">
    <property type="entry name" value="Outer arm dynein light chain 1"/>
    <property type="match status" value="1"/>
</dbReference>
<dbReference type="Proteomes" id="UP000824890">
    <property type="component" value="Unassembled WGS sequence"/>
</dbReference>
<evidence type="ECO:0000313" key="4">
    <source>
        <dbReference type="EMBL" id="KAH0908338.1"/>
    </source>
</evidence>